<proteinExistence type="predicted"/>
<reference evidence="2 3" key="1">
    <citation type="submission" date="2021-06" db="EMBL/GenBank/DDBJ databases">
        <authorList>
            <person name="Palmer J.M."/>
        </authorList>
    </citation>
    <scope>NUCLEOTIDE SEQUENCE [LARGE SCALE GENOMIC DNA]</scope>
    <source>
        <strain evidence="2 3">MEX-2019</strain>
        <tissue evidence="2">Muscle</tissue>
    </source>
</reference>
<evidence type="ECO:0000256" key="1">
    <source>
        <dbReference type="SAM" id="MobiDB-lite"/>
    </source>
</evidence>
<name>A0AAV9SRD1_9TELE</name>
<evidence type="ECO:0000313" key="3">
    <source>
        <dbReference type="Proteomes" id="UP001311232"/>
    </source>
</evidence>
<dbReference type="GO" id="GO:0004222">
    <property type="term" value="F:metalloendopeptidase activity"/>
    <property type="evidence" value="ECO:0007669"/>
    <property type="project" value="TreeGrafter"/>
</dbReference>
<feature type="compositionally biased region" description="Basic and acidic residues" evidence="1">
    <location>
        <begin position="211"/>
        <end position="223"/>
    </location>
</feature>
<evidence type="ECO:0000313" key="2">
    <source>
        <dbReference type="EMBL" id="KAK5623954.1"/>
    </source>
</evidence>
<dbReference type="InterPro" id="IPR024079">
    <property type="entry name" value="MetalloPept_cat_dom_sf"/>
</dbReference>
<comment type="caution">
    <text evidence="2">The sequence shown here is derived from an EMBL/GenBank/DDBJ whole genome shotgun (WGS) entry which is preliminary data.</text>
</comment>
<keyword evidence="2" id="KW-0482">Metalloprotease</keyword>
<dbReference type="InterPro" id="IPR050439">
    <property type="entry name" value="ADAMTS_ADAMTS-like"/>
</dbReference>
<dbReference type="GO" id="GO:0006508">
    <property type="term" value="P:proteolysis"/>
    <property type="evidence" value="ECO:0007669"/>
    <property type="project" value="TreeGrafter"/>
</dbReference>
<feature type="region of interest" description="Disordered" evidence="1">
    <location>
        <begin position="211"/>
        <end position="259"/>
    </location>
</feature>
<feature type="region of interest" description="Disordered" evidence="1">
    <location>
        <begin position="1"/>
        <end position="23"/>
    </location>
</feature>
<keyword evidence="2" id="KW-0645">Protease</keyword>
<keyword evidence="2" id="KW-0378">Hydrolase</keyword>
<gene>
    <name evidence="2" type="primary">ADAMTS2_1</name>
    <name evidence="2" type="ORF">CRENBAI_023723</name>
</gene>
<dbReference type="PANTHER" id="PTHR13723:SF141">
    <property type="entry name" value="A DISINTEGRIN AND METALLOPROTEINASE WITH THROMBOSPONDIN MOTIFS 2"/>
    <property type="match status" value="1"/>
</dbReference>
<dbReference type="Gene3D" id="3.40.390.10">
    <property type="entry name" value="Collagenase (Catalytic Domain)"/>
    <property type="match status" value="1"/>
</dbReference>
<dbReference type="SUPFAM" id="SSF55486">
    <property type="entry name" value="Metalloproteases ('zincins'), catalytic domain"/>
    <property type="match status" value="1"/>
</dbReference>
<accession>A0AAV9SRD1</accession>
<dbReference type="PANTHER" id="PTHR13723">
    <property type="entry name" value="ADAMTS A DISINTEGRIN AND METALLOPROTEASE WITH THROMBOSPONDIN MOTIFS PROTEASE"/>
    <property type="match status" value="1"/>
</dbReference>
<sequence length="259" mass="28825">MNTNKTYTSRQTPAGVPRSSPGKGLRVSLMESAVHTVFTGFHKPAGILRHIGLRLEGPKMSGADMGGLMDLESLYRGVQQSINHTRASRVRRQSLDRAYNIEVLLGVDDSVVQFHGKEHVQKYLLTLMNIVNEIYHDDSLGAQINVVLVRIIMLGYGKSMSLIELGNPSQSLENVCRWAFLQQKQDTGDAEYHDHAIFLTRQEFGPTGMQEEHKLTVRPRGEASKASGPASQKPFSCPWAQPSAAENQYTENSQPQLHN</sequence>
<dbReference type="EMBL" id="JAHHUM010000008">
    <property type="protein sequence ID" value="KAK5623954.1"/>
    <property type="molecule type" value="Genomic_DNA"/>
</dbReference>
<dbReference type="GO" id="GO:0031012">
    <property type="term" value="C:extracellular matrix"/>
    <property type="evidence" value="ECO:0007669"/>
    <property type="project" value="TreeGrafter"/>
</dbReference>
<dbReference type="Proteomes" id="UP001311232">
    <property type="component" value="Unassembled WGS sequence"/>
</dbReference>
<feature type="compositionally biased region" description="Polar residues" evidence="1">
    <location>
        <begin position="244"/>
        <end position="259"/>
    </location>
</feature>
<organism evidence="2 3">
    <name type="scientific">Crenichthys baileyi</name>
    <name type="common">White River springfish</name>
    <dbReference type="NCBI Taxonomy" id="28760"/>
    <lineage>
        <taxon>Eukaryota</taxon>
        <taxon>Metazoa</taxon>
        <taxon>Chordata</taxon>
        <taxon>Craniata</taxon>
        <taxon>Vertebrata</taxon>
        <taxon>Euteleostomi</taxon>
        <taxon>Actinopterygii</taxon>
        <taxon>Neopterygii</taxon>
        <taxon>Teleostei</taxon>
        <taxon>Neoteleostei</taxon>
        <taxon>Acanthomorphata</taxon>
        <taxon>Ovalentaria</taxon>
        <taxon>Atherinomorphae</taxon>
        <taxon>Cyprinodontiformes</taxon>
        <taxon>Goodeidae</taxon>
        <taxon>Crenichthys</taxon>
    </lineage>
</organism>
<feature type="compositionally biased region" description="Polar residues" evidence="1">
    <location>
        <begin position="1"/>
        <end position="12"/>
    </location>
</feature>
<dbReference type="GO" id="GO:0030198">
    <property type="term" value="P:extracellular matrix organization"/>
    <property type="evidence" value="ECO:0007669"/>
    <property type="project" value="TreeGrafter"/>
</dbReference>
<dbReference type="AlphaFoldDB" id="A0AAV9SRD1"/>
<keyword evidence="3" id="KW-1185">Reference proteome</keyword>
<protein>
    <submittedName>
        <fullName evidence="2">A disintegrin and metalloproteinase with thrombospondin motifs 2</fullName>
    </submittedName>
</protein>